<name>A0ACC3AAN4_9EURO</name>
<evidence type="ECO:0000313" key="1">
    <source>
        <dbReference type="EMBL" id="KAJ9658004.1"/>
    </source>
</evidence>
<comment type="caution">
    <text evidence="1">The sequence shown here is derived from an EMBL/GenBank/DDBJ whole genome shotgun (WGS) entry which is preliminary data.</text>
</comment>
<organism evidence="1 2">
    <name type="scientific">Neophaeococcomyces mojaviensis</name>
    <dbReference type="NCBI Taxonomy" id="3383035"/>
    <lineage>
        <taxon>Eukaryota</taxon>
        <taxon>Fungi</taxon>
        <taxon>Dikarya</taxon>
        <taxon>Ascomycota</taxon>
        <taxon>Pezizomycotina</taxon>
        <taxon>Eurotiomycetes</taxon>
        <taxon>Chaetothyriomycetidae</taxon>
        <taxon>Chaetothyriales</taxon>
        <taxon>Chaetothyriales incertae sedis</taxon>
        <taxon>Neophaeococcomyces</taxon>
    </lineage>
</organism>
<dbReference type="Proteomes" id="UP001172386">
    <property type="component" value="Unassembled WGS sequence"/>
</dbReference>
<reference evidence="1" key="1">
    <citation type="submission" date="2022-10" db="EMBL/GenBank/DDBJ databases">
        <title>Culturing micro-colonial fungi from biological soil crusts in the Mojave desert and describing Neophaeococcomyces mojavensis, and introducing the new genera and species Taxawa tesnikishii.</title>
        <authorList>
            <person name="Kurbessoian T."/>
            <person name="Stajich J.E."/>
        </authorList>
    </citation>
    <scope>NUCLEOTIDE SEQUENCE</scope>
    <source>
        <strain evidence="1">JES_112</strain>
    </source>
</reference>
<dbReference type="EMBL" id="JAPDRQ010000056">
    <property type="protein sequence ID" value="KAJ9658004.1"/>
    <property type="molecule type" value="Genomic_DNA"/>
</dbReference>
<protein>
    <submittedName>
        <fullName evidence="1">Uncharacterized protein</fullName>
    </submittedName>
</protein>
<evidence type="ECO:0000313" key="2">
    <source>
        <dbReference type="Proteomes" id="UP001172386"/>
    </source>
</evidence>
<accession>A0ACC3AAN4</accession>
<sequence>MSFLGDIVSSIGGEKAPAPPIKPPSRPASTNALTAPLVVPKSAPVAPPARPIYKGTANAAAPQQGNSLKRKAEEISTERPVKLPKPSLQSISDRDVQKPSRLNSVDTKSPISPKPTDDVSPSTATPNAAKTSAKPPQKGSYAEIMARAKEAQQSKIPSQIGMITHKPTEKIRTSKLAERKREDQEKGKIPPPGQAPKANTNGKVDPRRRSTSPVKKGDPAKPAKIPKAPQPPLHAPAYKGTMGQTPKKSREEARSTKSSRNDEYLGTDEEDEDDSDGYGGGGDDYYSDASSDMEGGFDDVEAEERAALRAAKEDDAREIALENRLKKEKMDRKQKLVAMAQKRR</sequence>
<proteinExistence type="predicted"/>
<gene>
    <name evidence="1" type="ORF">H2198_003973</name>
</gene>
<keyword evidence="2" id="KW-1185">Reference proteome</keyword>